<dbReference type="VEuPathDB" id="FungiDB:FVEG_14806"/>
<dbReference type="EMBL" id="DS022242">
    <property type="protein sequence ID" value="EWG37873.1"/>
    <property type="molecule type" value="Genomic_DNA"/>
</dbReference>
<sequence>MQTLQAPEWTALHWLVCLLASSPPIFRSRWLTRDLQLYCSQEVTQVHQGQTVQVSTPPRVSVSCVERGPFLLATKRADSHSRIISRSNPAETQNNIPTVKLRVVILWTTASLPLRPYLTESLLQDDAALQQPQPGTRHKKDRQFTGLCDYAGIIGQIAAAEAMNKPCAVPADQGLKSWPQLLEGNLLVYRRS</sequence>
<organism evidence="2 3">
    <name type="scientific">Gibberella moniliformis (strain M3125 / FGSC 7600)</name>
    <name type="common">Maize ear and stalk rot fungus</name>
    <name type="synonym">Fusarium verticillioides</name>
    <dbReference type="NCBI Taxonomy" id="334819"/>
    <lineage>
        <taxon>Eukaryota</taxon>
        <taxon>Fungi</taxon>
        <taxon>Dikarya</taxon>
        <taxon>Ascomycota</taxon>
        <taxon>Pezizomycotina</taxon>
        <taxon>Sordariomycetes</taxon>
        <taxon>Hypocreomycetidae</taxon>
        <taxon>Hypocreales</taxon>
        <taxon>Nectriaceae</taxon>
        <taxon>Fusarium</taxon>
        <taxon>Fusarium fujikuroi species complex</taxon>
    </lineage>
</organism>
<feature type="chain" id="PRO_5010156217" evidence="1">
    <location>
        <begin position="28"/>
        <end position="192"/>
    </location>
</feature>
<reference evidence="2 3" key="1">
    <citation type="journal article" date="2010" name="Nature">
        <title>Comparative genomics reveals mobile pathogenicity chromosomes in Fusarium.</title>
        <authorList>
            <person name="Ma L.J."/>
            <person name="van der Does H.C."/>
            <person name="Borkovich K.A."/>
            <person name="Coleman J.J."/>
            <person name="Daboussi M.J."/>
            <person name="Di Pietro A."/>
            <person name="Dufresne M."/>
            <person name="Freitag M."/>
            <person name="Grabherr M."/>
            <person name="Henrissat B."/>
            <person name="Houterman P.M."/>
            <person name="Kang S."/>
            <person name="Shim W.B."/>
            <person name="Woloshuk C."/>
            <person name="Xie X."/>
            <person name="Xu J.R."/>
            <person name="Antoniw J."/>
            <person name="Baker S.E."/>
            <person name="Bluhm B.H."/>
            <person name="Breakspear A."/>
            <person name="Brown D.W."/>
            <person name="Butchko R.A."/>
            <person name="Chapman S."/>
            <person name="Coulson R."/>
            <person name="Coutinho P.M."/>
            <person name="Danchin E.G."/>
            <person name="Diener A."/>
            <person name="Gale L.R."/>
            <person name="Gardiner D.M."/>
            <person name="Goff S."/>
            <person name="Hammond-Kosack K.E."/>
            <person name="Hilburn K."/>
            <person name="Hua-Van A."/>
            <person name="Jonkers W."/>
            <person name="Kazan K."/>
            <person name="Kodira C.D."/>
            <person name="Koehrsen M."/>
            <person name="Kumar L."/>
            <person name="Lee Y.H."/>
            <person name="Li L."/>
            <person name="Manners J.M."/>
            <person name="Miranda-Saavedra D."/>
            <person name="Mukherjee M."/>
            <person name="Park G."/>
            <person name="Park J."/>
            <person name="Park S.Y."/>
            <person name="Proctor R.H."/>
            <person name="Regev A."/>
            <person name="Ruiz-Roldan M.C."/>
            <person name="Sain D."/>
            <person name="Sakthikumar S."/>
            <person name="Sykes S."/>
            <person name="Schwartz D.C."/>
            <person name="Turgeon B.G."/>
            <person name="Wapinski I."/>
            <person name="Yoder O."/>
            <person name="Young S."/>
            <person name="Zeng Q."/>
            <person name="Zhou S."/>
            <person name="Galagan J."/>
            <person name="Cuomo C.A."/>
            <person name="Kistler H.C."/>
            <person name="Rep M."/>
        </authorList>
    </citation>
    <scope>NUCLEOTIDE SEQUENCE [LARGE SCALE GENOMIC DNA]</scope>
    <source>
        <strain evidence="2">7600</strain>
        <strain evidence="3">M3125 / FGSC 7600</strain>
    </source>
</reference>
<proteinExistence type="predicted"/>
<keyword evidence="1" id="KW-0732">Signal</keyword>
<name>W7LEK2_GIBM7</name>
<dbReference type="KEGG" id="fvr:FVEG_14806"/>
<dbReference type="EMBL" id="DS022242">
    <property type="protein sequence ID" value="EWG37872.1"/>
    <property type="molecule type" value="Genomic_DNA"/>
</dbReference>
<dbReference type="RefSeq" id="XP_018744064.1">
    <property type="nucleotide sequence ID" value="XM_018903809.1"/>
</dbReference>
<dbReference type="Proteomes" id="UP000009096">
    <property type="component" value="Chromosome 1"/>
</dbReference>
<accession>W7LEK2</accession>
<evidence type="ECO:0000256" key="1">
    <source>
        <dbReference type="SAM" id="SignalP"/>
    </source>
</evidence>
<dbReference type="RefSeq" id="XP_018744063.1">
    <property type="nucleotide sequence ID" value="XM_018903808.1"/>
</dbReference>
<protein>
    <submittedName>
        <fullName evidence="2">Uncharacterized protein</fullName>
    </submittedName>
</protein>
<keyword evidence="3" id="KW-1185">Reference proteome</keyword>
<evidence type="ECO:0000313" key="2">
    <source>
        <dbReference type="EMBL" id="EWG37873.1"/>
    </source>
</evidence>
<reference evidence="2" key="2">
    <citation type="submission" date="2013-11" db="EMBL/GenBank/DDBJ databases">
        <authorList>
            <consortium name="The Broad Institute Genome Sequencing Platform"/>
            <person name="Ma L.-J."/>
            <person name="Corby-Kistler H."/>
            <person name="Broz K."/>
            <person name="Gale L.R."/>
            <person name="Jonkers W."/>
            <person name="O'Donnell K."/>
            <person name="Ploetz R."/>
            <person name="Steinberg C."/>
            <person name="Schwartz D.C."/>
            <person name="VanEtten H."/>
            <person name="Zhou S."/>
            <person name="Young S.K."/>
            <person name="Zeng Q."/>
            <person name="Gargeya S."/>
            <person name="Fitzgerald M."/>
            <person name="Abouelleil A."/>
            <person name="Alvarado L."/>
            <person name="Chapman S.B."/>
            <person name="Gainer-Dewar J."/>
            <person name="Goldberg J."/>
            <person name="Griggs A."/>
            <person name="Gujja S."/>
            <person name="Hansen M."/>
            <person name="Howarth C."/>
            <person name="Imamovic A."/>
            <person name="Ireland A."/>
            <person name="Larimer J."/>
            <person name="McCowan C."/>
            <person name="Murphy C."/>
            <person name="Pearson M."/>
            <person name="Poon T.W."/>
            <person name="Priest M."/>
            <person name="Roberts A."/>
            <person name="Saif S."/>
            <person name="Shea T."/>
            <person name="Sykes S."/>
            <person name="Wortman J."/>
            <person name="Nusbaum C."/>
            <person name="Birren B."/>
        </authorList>
    </citation>
    <scope>NUCLEOTIDE SEQUENCE</scope>
    <source>
        <strain evidence="2">7600</strain>
    </source>
</reference>
<gene>
    <name evidence="2" type="ORF">FVEG_14806</name>
</gene>
<dbReference type="AlphaFoldDB" id="W7LEK2"/>
<evidence type="ECO:0000313" key="3">
    <source>
        <dbReference type="Proteomes" id="UP000009096"/>
    </source>
</evidence>
<feature type="signal peptide" evidence="1">
    <location>
        <begin position="1"/>
        <end position="27"/>
    </location>
</feature>
<dbReference type="GeneID" id="30071682"/>